<evidence type="ECO:0000256" key="1">
    <source>
        <dbReference type="ARBA" id="ARBA00004141"/>
    </source>
</evidence>
<dbReference type="Pfam" id="PF01694">
    <property type="entry name" value="Rhomboid"/>
    <property type="match status" value="1"/>
</dbReference>
<keyword evidence="4" id="KW-0378">Hydrolase</keyword>
<keyword evidence="5 7" id="KW-1133">Transmembrane helix</keyword>
<organism evidence="9">
    <name type="scientific">Chromera velia CCMP2878</name>
    <dbReference type="NCBI Taxonomy" id="1169474"/>
    <lineage>
        <taxon>Eukaryota</taxon>
        <taxon>Sar</taxon>
        <taxon>Alveolata</taxon>
        <taxon>Colpodellida</taxon>
        <taxon>Chromeraceae</taxon>
        <taxon>Chromera</taxon>
    </lineage>
</organism>
<evidence type="ECO:0000256" key="3">
    <source>
        <dbReference type="ARBA" id="ARBA00022692"/>
    </source>
</evidence>
<dbReference type="GO" id="GO:0004252">
    <property type="term" value="F:serine-type endopeptidase activity"/>
    <property type="evidence" value="ECO:0007669"/>
    <property type="project" value="InterPro"/>
</dbReference>
<dbReference type="InterPro" id="IPR050925">
    <property type="entry name" value="Rhomboid_protease_S54"/>
</dbReference>
<comment type="similarity">
    <text evidence="2">Belongs to the peptidase S54 family.</text>
</comment>
<dbReference type="PhylomeDB" id="A0A0G4GQ36"/>
<reference evidence="9" key="1">
    <citation type="submission" date="2014-11" db="EMBL/GenBank/DDBJ databases">
        <authorList>
            <person name="Otto D Thomas"/>
            <person name="Naeem Raeece"/>
        </authorList>
    </citation>
    <scope>NUCLEOTIDE SEQUENCE</scope>
</reference>
<sequence length="325" mass="36890">MLDKLEKLAKRFGREFRNARSSFVKSDTRRTLGDFLRSQQMKLGDVRRQMNQSAQRGNFKGFSGMNKLSPLSRNSSQFSRQLTEYSEKARDWWERCPYPTTVKLMGMNCGVFLLWCIAKPPRVDLRSGRVQNQGLVSSGFMHRNFTLTAEGFKRGYLHTLALSSISHNDIRHLGFNMLFLFFVGRSFETLNGGLNLMRAFWGAALAGALSNAVMLSRQQKRLSGINYEERMLMDSAGIRAGRYTPGHVMGAEAGLAGLMTMLCLRNPWSEVYIWFVLPVPMIAFLGLLTVVELIRAGQEPSAVGNLTAIATGTIFHWAKFRRWFF</sequence>
<dbReference type="PANTHER" id="PTHR43731">
    <property type="entry name" value="RHOMBOID PROTEASE"/>
    <property type="match status" value="1"/>
</dbReference>
<evidence type="ECO:0000256" key="4">
    <source>
        <dbReference type="ARBA" id="ARBA00022801"/>
    </source>
</evidence>
<dbReference type="InterPro" id="IPR035952">
    <property type="entry name" value="Rhomboid-like_sf"/>
</dbReference>
<keyword evidence="3 7" id="KW-0812">Transmembrane</keyword>
<keyword evidence="6 7" id="KW-0472">Membrane</keyword>
<evidence type="ECO:0000256" key="6">
    <source>
        <dbReference type="ARBA" id="ARBA00023136"/>
    </source>
</evidence>
<dbReference type="AlphaFoldDB" id="A0A0G4GQ36"/>
<evidence type="ECO:0000313" key="9">
    <source>
        <dbReference type="EMBL" id="CEM32498.1"/>
    </source>
</evidence>
<evidence type="ECO:0000259" key="8">
    <source>
        <dbReference type="Pfam" id="PF01694"/>
    </source>
</evidence>
<gene>
    <name evidence="9" type="ORF">Cvel_5041</name>
</gene>
<dbReference type="Gene3D" id="1.20.1540.10">
    <property type="entry name" value="Rhomboid-like"/>
    <property type="match status" value="1"/>
</dbReference>
<dbReference type="PANTHER" id="PTHR43731:SF14">
    <property type="entry name" value="PRESENILIN-ASSOCIATED RHOMBOID-LIKE PROTEIN, MITOCHONDRIAL"/>
    <property type="match status" value="1"/>
</dbReference>
<evidence type="ECO:0000256" key="7">
    <source>
        <dbReference type="SAM" id="Phobius"/>
    </source>
</evidence>
<accession>A0A0G4GQ36</accession>
<comment type="subcellular location">
    <subcellularLocation>
        <location evidence="1">Membrane</location>
        <topology evidence="1">Multi-pass membrane protein</topology>
    </subcellularLocation>
</comment>
<feature type="transmembrane region" description="Helical" evidence="7">
    <location>
        <begin position="300"/>
        <end position="318"/>
    </location>
</feature>
<dbReference type="SUPFAM" id="SSF144091">
    <property type="entry name" value="Rhomboid-like"/>
    <property type="match status" value="1"/>
</dbReference>
<dbReference type="VEuPathDB" id="CryptoDB:Cvel_5041"/>
<name>A0A0G4GQ36_9ALVE</name>
<proteinExistence type="inferred from homology"/>
<evidence type="ECO:0000256" key="2">
    <source>
        <dbReference type="ARBA" id="ARBA00009045"/>
    </source>
</evidence>
<feature type="transmembrane region" description="Helical" evidence="7">
    <location>
        <begin position="271"/>
        <end position="294"/>
    </location>
</feature>
<protein>
    <recommendedName>
        <fullName evidence="8">Peptidase S54 rhomboid domain-containing protein</fullName>
    </recommendedName>
</protein>
<feature type="domain" description="Peptidase S54 rhomboid" evidence="8">
    <location>
        <begin position="156"/>
        <end position="321"/>
    </location>
</feature>
<dbReference type="InterPro" id="IPR022764">
    <property type="entry name" value="Peptidase_S54_rhomboid_dom"/>
</dbReference>
<dbReference type="EMBL" id="CDMZ01001435">
    <property type="protein sequence ID" value="CEM32498.1"/>
    <property type="molecule type" value="Genomic_DNA"/>
</dbReference>
<evidence type="ECO:0000256" key="5">
    <source>
        <dbReference type="ARBA" id="ARBA00022989"/>
    </source>
</evidence>
<dbReference type="GO" id="GO:0016020">
    <property type="term" value="C:membrane"/>
    <property type="evidence" value="ECO:0007669"/>
    <property type="project" value="UniProtKB-SubCell"/>
</dbReference>